<organism evidence="1 2">
    <name type="scientific">Sodalis ligni</name>
    <dbReference type="NCBI Taxonomy" id="2697027"/>
    <lineage>
        <taxon>Bacteria</taxon>
        <taxon>Pseudomonadati</taxon>
        <taxon>Pseudomonadota</taxon>
        <taxon>Gammaproteobacteria</taxon>
        <taxon>Enterobacterales</taxon>
        <taxon>Bruguierivoracaceae</taxon>
        <taxon>Sodalis</taxon>
    </lineage>
</organism>
<name>A0A4R1NJY1_9GAMM</name>
<dbReference type="GO" id="GO:0051301">
    <property type="term" value="P:cell division"/>
    <property type="evidence" value="ECO:0007669"/>
    <property type="project" value="UniProtKB-KW"/>
</dbReference>
<accession>A0A4R1NJY1</accession>
<dbReference type="PANTHER" id="PTHR13696">
    <property type="entry name" value="P-LOOP CONTAINING NUCLEOSIDE TRIPHOSPHATE HYDROLASE"/>
    <property type="match status" value="1"/>
</dbReference>
<sequence length="245" mass="26869">MPIIALSGIRGGAGTTSITAALAWALCQAGESVLAVDLSPDNLLRLHFNMPFRHARGWARAEIDGEGWHQGAMEYLERLAFLPFGRTTPAERLALFEPPAPGRESWGDRLCRLRDGKRYRWILLDMPGADTPLAQQCLPVADHVLMVINPDANCHARLHQQALPAGCRLLVNGYLPTSGLQHDINQLWLQALDGLLPVIIHRDESVAEALAAKQPLGEYRPDSNAAEEIVTLANWCLIHCPESAA</sequence>
<keyword evidence="1" id="KW-0131">Cell cycle</keyword>
<protein>
    <submittedName>
        <fullName evidence="1">Cell division protein YhjQ</fullName>
    </submittedName>
</protein>
<gene>
    <name evidence="1" type="ORF">EZJ58_5795</name>
</gene>
<dbReference type="RefSeq" id="WP_132927650.1">
    <property type="nucleotide sequence ID" value="NZ_SJOI01000001.1"/>
</dbReference>
<dbReference type="Gene3D" id="3.40.50.300">
    <property type="entry name" value="P-loop containing nucleotide triphosphate hydrolases"/>
    <property type="match status" value="1"/>
</dbReference>
<dbReference type="InterPro" id="IPR027417">
    <property type="entry name" value="P-loop_NTPase"/>
</dbReference>
<dbReference type="Proteomes" id="UP000294555">
    <property type="component" value="Unassembled WGS sequence"/>
</dbReference>
<dbReference type="PANTHER" id="PTHR13696:SF99">
    <property type="entry name" value="COBYRINIC ACID AC-DIAMIDE SYNTHASE"/>
    <property type="match status" value="1"/>
</dbReference>
<dbReference type="AlphaFoldDB" id="A0A4R1NJY1"/>
<dbReference type="OrthoDB" id="5288747at2"/>
<dbReference type="NCBIfam" id="TIGR03371">
    <property type="entry name" value="cellulose_yhjQ"/>
    <property type="match status" value="1"/>
</dbReference>
<comment type="caution">
    <text evidence="1">The sequence shown here is derived from an EMBL/GenBank/DDBJ whole genome shotgun (WGS) entry which is preliminary data.</text>
</comment>
<keyword evidence="2" id="KW-1185">Reference proteome</keyword>
<dbReference type="InterPro" id="IPR050678">
    <property type="entry name" value="DNA_Partitioning_ATPase"/>
</dbReference>
<dbReference type="EMBL" id="SJOI01000001">
    <property type="protein sequence ID" value="TCL07469.1"/>
    <property type="molecule type" value="Genomic_DNA"/>
</dbReference>
<keyword evidence="1" id="KW-0132">Cell division</keyword>
<reference evidence="1 2" key="1">
    <citation type="submission" date="2019-02" db="EMBL/GenBank/DDBJ databases">
        <title>Investigation of anaerobic lignin degradation for improved lignocellulosic biofuels.</title>
        <authorList>
            <person name="Deangelis K."/>
        </authorList>
    </citation>
    <scope>NUCLEOTIDE SEQUENCE [LARGE SCALE GENOMIC DNA]</scope>
    <source>
        <strain evidence="1 2">159R</strain>
    </source>
</reference>
<proteinExistence type="predicted"/>
<dbReference type="SUPFAM" id="SSF52540">
    <property type="entry name" value="P-loop containing nucleoside triphosphate hydrolases"/>
    <property type="match status" value="1"/>
</dbReference>
<evidence type="ECO:0000313" key="2">
    <source>
        <dbReference type="Proteomes" id="UP000294555"/>
    </source>
</evidence>
<dbReference type="Pfam" id="PF06564">
    <property type="entry name" value="CBP_BcsQ"/>
    <property type="match status" value="1"/>
</dbReference>
<evidence type="ECO:0000313" key="1">
    <source>
        <dbReference type="EMBL" id="TCL07469.1"/>
    </source>
</evidence>
<dbReference type="InterPro" id="IPR017746">
    <property type="entry name" value="Cellulose_synthase_operon_BcsQ"/>
</dbReference>